<feature type="region of interest" description="Disordered" evidence="3">
    <location>
        <begin position="329"/>
        <end position="365"/>
    </location>
</feature>
<protein>
    <recommendedName>
        <fullName evidence="4">Remorin C-terminal domain-containing protein</fullName>
    </recommendedName>
</protein>
<dbReference type="Pfam" id="PF03763">
    <property type="entry name" value="Remorin_C"/>
    <property type="match status" value="1"/>
</dbReference>
<comment type="caution">
    <text evidence="5">The sequence shown here is derived from an EMBL/GenBank/DDBJ whole genome shotgun (WGS) entry which is preliminary data.</text>
</comment>
<feature type="compositionally biased region" description="Basic and acidic residues" evidence="3">
    <location>
        <begin position="456"/>
        <end position="465"/>
    </location>
</feature>
<feature type="compositionally biased region" description="Basic residues" evidence="3">
    <location>
        <begin position="26"/>
        <end position="42"/>
    </location>
</feature>
<dbReference type="PANTHER" id="PTHR31471">
    <property type="entry name" value="OS02G0116800 PROTEIN"/>
    <property type="match status" value="1"/>
</dbReference>
<feature type="region of interest" description="Disordered" evidence="3">
    <location>
        <begin position="399"/>
        <end position="427"/>
    </location>
</feature>
<feature type="compositionally biased region" description="Polar residues" evidence="3">
    <location>
        <begin position="254"/>
        <end position="266"/>
    </location>
</feature>
<accession>A0A843X7E4</accession>
<proteinExistence type="inferred from homology"/>
<evidence type="ECO:0000256" key="2">
    <source>
        <dbReference type="SAM" id="Coils"/>
    </source>
</evidence>
<feature type="compositionally biased region" description="Polar residues" evidence="3">
    <location>
        <begin position="482"/>
        <end position="493"/>
    </location>
</feature>
<dbReference type="EMBL" id="NMUH01006239">
    <property type="protein sequence ID" value="MQM14804.1"/>
    <property type="molecule type" value="Genomic_DNA"/>
</dbReference>
<comment type="similarity">
    <text evidence="1">Belongs to the remorin family.</text>
</comment>
<organism evidence="5 6">
    <name type="scientific">Colocasia esculenta</name>
    <name type="common">Wild taro</name>
    <name type="synonym">Arum esculentum</name>
    <dbReference type="NCBI Taxonomy" id="4460"/>
    <lineage>
        <taxon>Eukaryota</taxon>
        <taxon>Viridiplantae</taxon>
        <taxon>Streptophyta</taxon>
        <taxon>Embryophyta</taxon>
        <taxon>Tracheophyta</taxon>
        <taxon>Spermatophyta</taxon>
        <taxon>Magnoliopsida</taxon>
        <taxon>Liliopsida</taxon>
        <taxon>Araceae</taxon>
        <taxon>Aroideae</taxon>
        <taxon>Colocasieae</taxon>
        <taxon>Colocasia</taxon>
    </lineage>
</organism>
<feature type="coiled-coil region" evidence="2">
    <location>
        <begin position="594"/>
        <end position="643"/>
    </location>
</feature>
<evidence type="ECO:0000256" key="1">
    <source>
        <dbReference type="ARBA" id="ARBA00005711"/>
    </source>
</evidence>
<dbReference type="Proteomes" id="UP000652761">
    <property type="component" value="Unassembled WGS sequence"/>
</dbReference>
<dbReference type="OrthoDB" id="648416at2759"/>
<feature type="compositionally biased region" description="Acidic residues" evidence="3">
    <location>
        <begin position="159"/>
        <end position="179"/>
    </location>
</feature>
<feature type="compositionally biased region" description="Low complexity" evidence="3">
    <location>
        <begin position="90"/>
        <end position="108"/>
    </location>
</feature>
<dbReference type="InterPro" id="IPR005516">
    <property type="entry name" value="Remorin_C"/>
</dbReference>
<feature type="region of interest" description="Disordered" evidence="3">
    <location>
        <begin position="449"/>
        <end position="512"/>
    </location>
</feature>
<evidence type="ECO:0000313" key="6">
    <source>
        <dbReference type="Proteomes" id="UP000652761"/>
    </source>
</evidence>
<keyword evidence="2" id="KW-0175">Coiled coil</keyword>
<feature type="compositionally biased region" description="Basic and acidic residues" evidence="3">
    <location>
        <begin position="130"/>
        <end position="147"/>
    </location>
</feature>
<evidence type="ECO:0000259" key="4">
    <source>
        <dbReference type="Pfam" id="PF03763"/>
    </source>
</evidence>
<evidence type="ECO:0000256" key="3">
    <source>
        <dbReference type="SAM" id="MobiDB-lite"/>
    </source>
</evidence>
<dbReference type="SMR" id="A0A843X7E4"/>
<reference evidence="5" key="1">
    <citation type="submission" date="2017-07" db="EMBL/GenBank/DDBJ databases">
        <title>Taro Niue Genome Assembly and Annotation.</title>
        <authorList>
            <person name="Atibalentja N."/>
            <person name="Keating K."/>
            <person name="Fields C.J."/>
        </authorList>
    </citation>
    <scope>NUCLEOTIDE SEQUENCE</scope>
    <source>
        <strain evidence="5">Niue_2</strain>
        <tissue evidence="5">Leaf</tissue>
    </source>
</reference>
<feature type="domain" description="Remorin C-terminal" evidence="4">
    <location>
        <begin position="559"/>
        <end position="662"/>
    </location>
</feature>
<feature type="compositionally biased region" description="Gly residues" evidence="3">
    <location>
        <begin position="403"/>
        <end position="418"/>
    </location>
</feature>
<feature type="region of interest" description="Disordered" evidence="3">
    <location>
        <begin position="254"/>
        <end position="280"/>
    </location>
</feature>
<gene>
    <name evidence="5" type="ORF">Taro_047743</name>
</gene>
<feature type="region of interest" description="Disordered" evidence="3">
    <location>
        <begin position="1"/>
        <end position="184"/>
    </location>
</feature>
<sequence>MPRLGLQDEQQRRQMEGEQPGDPAARRRKQLQQRGGGRRRGRGGGGGGGGTRREQSSASNAILLLPSRGSNHARGGGTGSNRSNPGPIFASSGSSLVSSSATSAASGADLCSFGSDHDVPRPRLPPHLAGSDRRSGPDPCRENRRPSLDTTTPHASTEVEQDVVGVEEEEEGEEEEEALDPAKHSFSIALKECQNRRFRSDALGSSRAEGKHWRRRPASLDLNGIQANDASFSSPGFFIAGPGMKKSTAVSVRSRSGTFPSPSTPNYRHGGGAAAAQKGWSSERVPLPANSSRRYGSTSALLPFNNGRTLPSKWEDAEKWIFSPVSGEVGMGRSTGVPPHHRRPKSKSGPLGTPAGMGSSYSSASPPIPVFNRGRIRNFAESSPFLTGVLITDRGCCGSASSGRGGSGSEGVGVGGREVGGRRSYSAHGDEGIVRSASVHGCSDVLLQSSSSLPSSRDEKLEGIKDAASTSPSVTLRKDVATQMSPQDSGQSSPKEEPHFSPSTASSPTIEELQSHFSKLEVRDVQVDDRVTVTRWSKKHIARGTDKSSSNIIEWKKKTVESRASSWEVAETSKCISKSKREEAKITAWENLQKAKAEAAIRKLEMKLEKKRSSSMDKILSTLKSAQRKAQEMRNVVTTSQANQVARTPKISLSSRKAGHMSSLSGCFTCHAF</sequence>
<dbReference type="PANTHER" id="PTHR31471:SF13">
    <property type="entry name" value="REMORIN FAMILY PROTEIN"/>
    <property type="match status" value="1"/>
</dbReference>
<evidence type="ECO:0000313" key="5">
    <source>
        <dbReference type="EMBL" id="MQM14804.1"/>
    </source>
</evidence>
<name>A0A843X7E4_COLES</name>
<keyword evidence="6" id="KW-1185">Reference proteome</keyword>
<dbReference type="AlphaFoldDB" id="A0A843X7E4"/>